<feature type="compositionally biased region" description="Basic residues" evidence="1">
    <location>
        <begin position="1016"/>
        <end position="1026"/>
    </location>
</feature>
<feature type="compositionally biased region" description="Polar residues" evidence="1">
    <location>
        <begin position="683"/>
        <end position="692"/>
    </location>
</feature>
<dbReference type="Proteomes" id="UP000044602">
    <property type="component" value="Unassembled WGS sequence"/>
</dbReference>
<reference evidence="4 5" key="1">
    <citation type="submission" date="2015-05" db="EMBL/GenBank/DDBJ databases">
        <authorList>
            <person name="Fogelqvist Johan"/>
        </authorList>
    </citation>
    <scope>NUCLEOTIDE SEQUENCE [LARGE SCALE GENOMIC DNA]</scope>
    <source>
        <strain evidence="2">VL1</strain>
        <strain evidence="3">VL2</strain>
    </source>
</reference>
<accession>A0A0G4KG53</accession>
<feature type="region of interest" description="Disordered" evidence="1">
    <location>
        <begin position="360"/>
        <end position="461"/>
    </location>
</feature>
<dbReference type="AlphaFoldDB" id="A0A0G4KG53"/>
<feature type="region of interest" description="Disordered" evidence="1">
    <location>
        <begin position="671"/>
        <end position="828"/>
    </location>
</feature>
<sequence length="1026" mass="111808">MRSVSTFHFYLLTPNSANHNPKLSKRTIADNTRPAPLPSMRDPIETKVFRPATTSPSGVLSRSHALGSQSPEKTIFDNLSKTTTWFGESNHNILPMGHDGEDAANKARGLGANVTLLRPELVRPFNTEEFQGTEFCFAPVLQYPFQKKPRTIRKAAVRAADRETLRRRQEAERLREESHDTTELQNAFEKYQKTACLPSEQSPRKKLMSEAPDAQETADGEFDEEWEVAQQHGDFEISWAKADIRNHLLSTSAPEARRKPSNTEFGPAPVVKRRADGSARANWIRQKQVDPDVKYLLTFPGGEMAAQKAYNLLGRKDMLPFETLEEASNDSVVMPEDPPSTATHTSEENRLARLEAAKAQLPEVAGLPKNDHTSNEDEVRDEEQVSDDVSLPPSEATGDGQTDDKSVQDAGDAAETGQLDIDDADRVRTFEVPSSFLDTSMLSSGGHDTPPQPSTPQALALPEQQVLDIDLNKGSDIFASALLQNRTSTVSASTVSHLSFTTPQPSSPPPSMKSQLRGIDNDSRWSPLAQSPTPSSPTPFITVGDSDQPAHDIGLEKNQATHKAHRNSSPIEALANLISPIQDMADTRVVLGQNEGRFFIRFKLPDEHAETFLEKVDHVQVDTYMKQEDEAAERETEPAVVVQELEEKATSEVVKVVSEDDPRDLLRQFVTKHQAGKARPSAANMSADTESPTAERVVAKPNAAIPTAPILPAESPRTPESGFNRASMRIETPTLNIGSDQPALETPIRNSSAKKSKRTPLGKLDANSPSPVKPKAGKRKMDEDGDDDEQKDLEKTPEPSPKRRRGLRSRKPATPGPDAAPVNSRLVRNAEKDLASVTRANTRANKSGALYPAEVLAQFAEDPLGQQWKERKAVVDARASRAVKVGAKSVHWPAALASYQTFTSDDGADVAATLAAAPISASEPEPESQELTEGQSKKSRAVKSKLPAPVGRPRRVAAPVAPATPRPATSRAPSAKRPAAKAPEADEDAIVGKRPTRAAAQKTNIRMGLTATGTPVRRRPTRSTST</sequence>
<dbReference type="EMBL" id="CVQH01000558">
    <property type="protein sequence ID" value="CRJ87169.1"/>
    <property type="molecule type" value="Genomic_DNA"/>
</dbReference>
<dbReference type="EMBL" id="CVQI01009890">
    <property type="protein sequence ID" value="CRK19257.1"/>
    <property type="molecule type" value="Genomic_DNA"/>
</dbReference>
<proteinExistence type="predicted"/>
<evidence type="ECO:0000313" key="5">
    <source>
        <dbReference type="Proteomes" id="UP000045706"/>
    </source>
</evidence>
<evidence type="ECO:0000313" key="3">
    <source>
        <dbReference type="EMBL" id="CRK19257.1"/>
    </source>
</evidence>
<protein>
    <submittedName>
        <fullName evidence="2">Uncharacterized protein</fullName>
    </submittedName>
</protein>
<gene>
    <name evidence="2" type="ORF">BN1708_009217</name>
    <name evidence="3" type="ORF">BN1723_011845</name>
</gene>
<feature type="compositionally biased region" description="Basic residues" evidence="1">
    <location>
        <begin position="802"/>
        <end position="811"/>
    </location>
</feature>
<evidence type="ECO:0000313" key="4">
    <source>
        <dbReference type="Proteomes" id="UP000044602"/>
    </source>
</evidence>
<feature type="region of interest" description="Disordered" evidence="1">
    <location>
        <begin position="195"/>
        <end position="220"/>
    </location>
</feature>
<name>A0A0G4KG53_VERLO</name>
<evidence type="ECO:0000313" key="2">
    <source>
        <dbReference type="EMBL" id="CRJ87169.1"/>
    </source>
</evidence>
<feature type="compositionally biased region" description="Basic and acidic residues" evidence="1">
    <location>
        <begin position="792"/>
        <end position="801"/>
    </location>
</feature>
<organism evidence="2 4">
    <name type="scientific">Verticillium longisporum</name>
    <name type="common">Verticillium dahliae var. longisporum</name>
    <dbReference type="NCBI Taxonomy" id="100787"/>
    <lineage>
        <taxon>Eukaryota</taxon>
        <taxon>Fungi</taxon>
        <taxon>Dikarya</taxon>
        <taxon>Ascomycota</taxon>
        <taxon>Pezizomycotina</taxon>
        <taxon>Sordariomycetes</taxon>
        <taxon>Hypocreomycetidae</taxon>
        <taxon>Glomerellales</taxon>
        <taxon>Plectosphaerellaceae</taxon>
        <taxon>Verticillium</taxon>
    </lineage>
</organism>
<dbReference type="Proteomes" id="UP000045706">
    <property type="component" value="Unassembled WGS sequence"/>
</dbReference>
<feature type="region of interest" description="Disordered" evidence="1">
    <location>
        <begin position="326"/>
        <end position="348"/>
    </location>
</feature>
<feature type="compositionally biased region" description="Low complexity" evidence="1">
    <location>
        <begin position="947"/>
        <end position="982"/>
    </location>
</feature>
<feature type="region of interest" description="Disordered" evidence="1">
    <location>
        <begin position="498"/>
        <end position="540"/>
    </location>
</feature>
<feature type="region of interest" description="Disordered" evidence="1">
    <location>
        <begin position="916"/>
        <end position="1026"/>
    </location>
</feature>
<evidence type="ECO:0000256" key="1">
    <source>
        <dbReference type="SAM" id="MobiDB-lite"/>
    </source>
</evidence>
<keyword evidence="4" id="KW-1185">Reference proteome</keyword>